<dbReference type="InterPro" id="IPR043128">
    <property type="entry name" value="Rev_trsase/Diguanyl_cyclase"/>
</dbReference>
<dbReference type="SMART" id="SM00091">
    <property type="entry name" value="PAS"/>
    <property type="match status" value="1"/>
</dbReference>
<dbReference type="InterPro" id="IPR035919">
    <property type="entry name" value="EAL_sf"/>
</dbReference>
<feature type="transmembrane region" description="Helical" evidence="1">
    <location>
        <begin position="41"/>
        <end position="61"/>
    </location>
</feature>
<feature type="transmembrane region" description="Helical" evidence="1">
    <location>
        <begin position="182"/>
        <end position="204"/>
    </location>
</feature>
<name>A0A089NAZ3_9BACL</name>
<dbReference type="HOGENOM" id="CLU_000445_70_49_9"/>
<dbReference type="STRING" id="169760.PSTEL_25820"/>
<keyword evidence="1" id="KW-0812">Transmembrane</keyword>
<dbReference type="FunFam" id="3.30.70.270:FF:000001">
    <property type="entry name" value="Diguanylate cyclase domain protein"/>
    <property type="match status" value="1"/>
</dbReference>
<proteinExistence type="predicted"/>
<keyword evidence="6" id="KW-1185">Reference proteome</keyword>
<feature type="transmembrane region" description="Helical" evidence="1">
    <location>
        <begin position="100"/>
        <end position="122"/>
    </location>
</feature>
<dbReference type="CDD" id="cd01948">
    <property type="entry name" value="EAL"/>
    <property type="match status" value="1"/>
</dbReference>
<feature type="transmembrane region" description="Helical" evidence="1">
    <location>
        <begin position="142"/>
        <end position="162"/>
    </location>
</feature>
<feature type="transmembrane region" description="Helical" evidence="1">
    <location>
        <begin position="67"/>
        <end position="88"/>
    </location>
</feature>
<dbReference type="Gene3D" id="3.20.20.450">
    <property type="entry name" value="EAL domain"/>
    <property type="match status" value="1"/>
</dbReference>
<dbReference type="Proteomes" id="UP000029507">
    <property type="component" value="Chromosome"/>
</dbReference>
<dbReference type="SUPFAM" id="SSF55073">
    <property type="entry name" value="Nucleotide cyclase"/>
    <property type="match status" value="1"/>
</dbReference>
<dbReference type="AlphaFoldDB" id="A0A089NAZ3"/>
<sequence>MSGWLYLLSLLCFMIPTGFFFYIAVETGLRNRTTLNRLSSGLFYIIMVFFLADALVNLIPAEFAPAVTIWMKLVPALLMMSISIHLTMRMTDRLDHWPKARVGLFGYGPAFCALFLIMPSSYVYVDVTQRGPWTDVMPSPAAFNAVMISAVYTFGACLYFLYQGMTYVKRSGLTQKRKQLRLLLQAYLYGGISGIGLASFNPYFMTSESFSMPEPSTLGLILFAFMIRYGMVRYELLPSIERKYKVLYDRSPMAIVLLNRYGRIIEANSAALSLFGLREGDLLHKKFERLAPPYDKDGLLAGTDKETVRITSVSGRKPRILQTEHESIESGGEPFEYVLIRDITDYIKAEERIIYMAYHDPLTGLGNRRKFQEVLSDLLRAGEQDGETVSLIHIDLDYFKDLNDARGHHVGDLLLQHVGNVLSRSAASASIISRLGGDEFALLFKGAHQEIAEETCEAIIKGLKEPFIYMQESFTVSASIGICQSRPYGSSPEQLLQYADLALYEAKRHGRGQYRVFTEEIKLRQEHGLLLGKQMNAALRDNRFRLYFQPQIDLATGGIWGVEALVRWIQPDGSALPPSIFIPYAEESGLIVPLGRRVLEQACMTGSSWLQAGREELVISVNVSNKELAAGDYLENLKAILAETGYPPRLLQLEVTESSNMVQREQQLRQFRELADMGIQLAMDDFGTGYSTFSVIQSLPFQVFKIDKSMTDGIDGDSKARSIVQAMIVMAHSLNQQVVAEGVETAGQAEVLRSLGCDAVQGYYFSRPLPLDMLLDWMDSREKGTA</sequence>
<dbReference type="OrthoDB" id="9759607at2"/>
<dbReference type="SUPFAM" id="SSF141868">
    <property type="entry name" value="EAL domain-like"/>
    <property type="match status" value="1"/>
</dbReference>
<dbReference type="EMBL" id="CP009286">
    <property type="protein sequence ID" value="AIQ66024.1"/>
    <property type="molecule type" value="Genomic_DNA"/>
</dbReference>
<dbReference type="KEGG" id="pste:PSTEL_25820"/>
<dbReference type="InterPro" id="IPR001633">
    <property type="entry name" value="EAL_dom"/>
</dbReference>
<dbReference type="PROSITE" id="PS50883">
    <property type="entry name" value="EAL"/>
    <property type="match status" value="1"/>
</dbReference>
<protein>
    <submittedName>
        <fullName evidence="5">Diguanylate cyclase</fullName>
    </submittedName>
</protein>
<accession>A0A089NAZ3</accession>
<evidence type="ECO:0000259" key="4">
    <source>
        <dbReference type="PROSITE" id="PS50887"/>
    </source>
</evidence>
<dbReference type="Gene3D" id="3.30.70.270">
    <property type="match status" value="1"/>
</dbReference>
<dbReference type="Pfam" id="PF00990">
    <property type="entry name" value="GGDEF"/>
    <property type="match status" value="1"/>
</dbReference>
<dbReference type="InterPro" id="IPR052155">
    <property type="entry name" value="Biofilm_reg_signaling"/>
</dbReference>
<evidence type="ECO:0000313" key="5">
    <source>
        <dbReference type="EMBL" id="AIQ66024.1"/>
    </source>
</evidence>
<evidence type="ECO:0000259" key="3">
    <source>
        <dbReference type="PROSITE" id="PS50883"/>
    </source>
</evidence>
<dbReference type="CDD" id="cd00130">
    <property type="entry name" value="PAS"/>
    <property type="match status" value="1"/>
</dbReference>
<dbReference type="Gene3D" id="3.30.450.20">
    <property type="entry name" value="PAS domain"/>
    <property type="match status" value="1"/>
</dbReference>
<dbReference type="InterPro" id="IPR035965">
    <property type="entry name" value="PAS-like_dom_sf"/>
</dbReference>
<feature type="domain" description="EAL" evidence="3">
    <location>
        <begin position="528"/>
        <end position="782"/>
    </location>
</feature>
<dbReference type="NCBIfam" id="TIGR00254">
    <property type="entry name" value="GGDEF"/>
    <property type="match status" value="1"/>
</dbReference>
<dbReference type="SMART" id="SM00052">
    <property type="entry name" value="EAL"/>
    <property type="match status" value="1"/>
</dbReference>
<feature type="transmembrane region" description="Helical" evidence="1">
    <location>
        <begin position="6"/>
        <end position="29"/>
    </location>
</feature>
<dbReference type="InterPro" id="IPR029787">
    <property type="entry name" value="Nucleotide_cyclase"/>
</dbReference>
<dbReference type="Pfam" id="PF13188">
    <property type="entry name" value="PAS_8"/>
    <property type="match status" value="1"/>
</dbReference>
<evidence type="ECO:0000313" key="6">
    <source>
        <dbReference type="Proteomes" id="UP000029507"/>
    </source>
</evidence>
<organism evidence="5 6">
    <name type="scientific">Paenibacillus stellifer</name>
    <dbReference type="NCBI Taxonomy" id="169760"/>
    <lineage>
        <taxon>Bacteria</taxon>
        <taxon>Bacillati</taxon>
        <taxon>Bacillota</taxon>
        <taxon>Bacilli</taxon>
        <taxon>Bacillales</taxon>
        <taxon>Paenibacillaceae</taxon>
        <taxon>Paenibacillus</taxon>
    </lineage>
</organism>
<dbReference type="PANTHER" id="PTHR44757">
    <property type="entry name" value="DIGUANYLATE CYCLASE DGCP"/>
    <property type="match status" value="1"/>
</dbReference>
<dbReference type="InterPro" id="IPR000160">
    <property type="entry name" value="GGDEF_dom"/>
</dbReference>
<keyword evidence="1" id="KW-0472">Membrane</keyword>
<gene>
    <name evidence="5" type="ORF">PSTEL_25820</name>
</gene>
<dbReference type="PROSITE" id="PS50887">
    <property type="entry name" value="GGDEF"/>
    <property type="match status" value="1"/>
</dbReference>
<dbReference type="InterPro" id="IPR000014">
    <property type="entry name" value="PAS"/>
</dbReference>
<dbReference type="PANTHER" id="PTHR44757:SF2">
    <property type="entry name" value="BIOFILM ARCHITECTURE MAINTENANCE PROTEIN MBAA"/>
    <property type="match status" value="1"/>
</dbReference>
<dbReference type="CDD" id="cd01949">
    <property type="entry name" value="GGDEF"/>
    <property type="match status" value="1"/>
</dbReference>
<dbReference type="Pfam" id="PF00563">
    <property type="entry name" value="EAL"/>
    <property type="match status" value="1"/>
</dbReference>
<dbReference type="NCBIfam" id="TIGR00229">
    <property type="entry name" value="sensory_box"/>
    <property type="match status" value="1"/>
</dbReference>
<evidence type="ECO:0000259" key="2">
    <source>
        <dbReference type="PROSITE" id="PS50112"/>
    </source>
</evidence>
<feature type="domain" description="PAS" evidence="2">
    <location>
        <begin position="240"/>
        <end position="292"/>
    </location>
</feature>
<dbReference type="SMART" id="SM00267">
    <property type="entry name" value="GGDEF"/>
    <property type="match status" value="1"/>
</dbReference>
<dbReference type="PROSITE" id="PS50112">
    <property type="entry name" value="PAS"/>
    <property type="match status" value="1"/>
</dbReference>
<dbReference type="SUPFAM" id="SSF55785">
    <property type="entry name" value="PYP-like sensor domain (PAS domain)"/>
    <property type="match status" value="1"/>
</dbReference>
<evidence type="ECO:0000256" key="1">
    <source>
        <dbReference type="SAM" id="Phobius"/>
    </source>
</evidence>
<reference evidence="5 6" key="1">
    <citation type="submission" date="2014-08" db="EMBL/GenBank/DDBJ databases">
        <title>Comparative genomics of the Paenibacillus odorifer group.</title>
        <authorList>
            <person name="den Bakker H.C."/>
            <person name="Tsai Y.-C."/>
            <person name="Martin N."/>
            <person name="Korlach J."/>
            <person name="Wiedmann M."/>
        </authorList>
    </citation>
    <scope>NUCLEOTIDE SEQUENCE [LARGE SCALE GENOMIC DNA]</scope>
    <source>
        <strain evidence="5 6">DSM 14472</strain>
    </source>
</reference>
<keyword evidence="1" id="KW-1133">Transmembrane helix</keyword>
<feature type="domain" description="GGDEF" evidence="4">
    <location>
        <begin position="387"/>
        <end position="519"/>
    </location>
</feature>